<keyword evidence="4" id="KW-1185">Reference proteome</keyword>
<proteinExistence type="predicted"/>
<gene>
    <name evidence="3" type="ORF">IMSHALPRED_001484</name>
</gene>
<evidence type="ECO:0000313" key="3">
    <source>
        <dbReference type="EMBL" id="CAF9913936.1"/>
    </source>
</evidence>
<dbReference type="Proteomes" id="UP000664534">
    <property type="component" value="Unassembled WGS sequence"/>
</dbReference>
<dbReference type="InterPro" id="IPR053206">
    <property type="entry name" value="Dimeric_xanthone_biosynth"/>
</dbReference>
<name>A0A8H3EWF7_9LECA</name>
<dbReference type="OrthoDB" id="58416at2759"/>
<evidence type="ECO:0000256" key="1">
    <source>
        <dbReference type="SAM" id="MobiDB-lite"/>
    </source>
</evidence>
<dbReference type="PANTHER" id="PTHR38048">
    <property type="entry name" value="EXPRESSED PROTEIN"/>
    <property type="match status" value="1"/>
</dbReference>
<dbReference type="AlphaFoldDB" id="A0A8H3EWF7"/>
<dbReference type="EMBL" id="CAJPDT010000012">
    <property type="protein sequence ID" value="CAF9913936.1"/>
    <property type="molecule type" value="Genomic_DNA"/>
</dbReference>
<reference evidence="3" key="1">
    <citation type="submission" date="2021-03" db="EMBL/GenBank/DDBJ databases">
        <authorList>
            <person name="Tagirdzhanova G."/>
        </authorList>
    </citation>
    <scope>NUCLEOTIDE SEQUENCE</scope>
</reference>
<dbReference type="PANTHER" id="PTHR38048:SF2">
    <property type="entry name" value="HEMERYTHRIN-LIKE DOMAIN-CONTAINING PROTEIN"/>
    <property type="match status" value="1"/>
</dbReference>
<protein>
    <recommendedName>
        <fullName evidence="2">Hemerythrin-like domain-containing protein</fullName>
    </recommendedName>
</protein>
<organism evidence="3 4">
    <name type="scientific">Imshaugia aleurites</name>
    <dbReference type="NCBI Taxonomy" id="172621"/>
    <lineage>
        <taxon>Eukaryota</taxon>
        <taxon>Fungi</taxon>
        <taxon>Dikarya</taxon>
        <taxon>Ascomycota</taxon>
        <taxon>Pezizomycotina</taxon>
        <taxon>Lecanoromycetes</taxon>
        <taxon>OSLEUM clade</taxon>
        <taxon>Lecanoromycetidae</taxon>
        <taxon>Lecanorales</taxon>
        <taxon>Lecanorineae</taxon>
        <taxon>Parmeliaceae</taxon>
        <taxon>Imshaugia</taxon>
    </lineage>
</organism>
<feature type="region of interest" description="Disordered" evidence="1">
    <location>
        <begin position="199"/>
        <end position="220"/>
    </location>
</feature>
<evidence type="ECO:0000259" key="2">
    <source>
        <dbReference type="Pfam" id="PF01814"/>
    </source>
</evidence>
<dbReference type="InterPro" id="IPR012312">
    <property type="entry name" value="Hemerythrin-like"/>
</dbReference>
<accession>A0A8H3EWF7</accession>
<feature type="domain" description="Hemerythrin-like" evidence="2">
    <location>
        <begin position="49"/>
        <end position="171"/>
    </location>
</feature>
<dbReference type="Pfam" id="PF01814">
    <property type="entry name" value="Hemerythrin"/>
    <property type="match status" value="1"/>
</dbReference>
<evidence type="ECO:0000313" key="4">
    <source>
        <dbReference type="Proteomes" id="UP000664534"/>
    </source>
</evidence>
<sequence>MAAGKPWADGPYPLIETPSKTQDIVTATSTADVPLAEVAQKSHAAIHAATEMTHVHNVIIRGVNSIYLQAPNVRNPSDIKDFLHFVKLWGNFVDRHHETEEESIFPDLETFTGEKGLMQHSVDQHLAFHSGLQKLKDYASDSAPEDYDSDKLKGLIDDFGPTLQEHLVEEIGALLALKKYDSEGLMKVWKVSEVKARAKTRSTGAAKAPPTEFNATTQDS</sequence>
<dbReference type="Gene3D" id="1.20.120.520">
    <property type="entry name" value="nmb1532 protein domain like"/>
    <property type="match status" value="1"/>
</dbReference>
<comment type="caution">
    <text evidence="3">The sequence shown here is derived from an EMBL/GenBank/DDBJ whole genome shotgun (WGS) entry which is preliminary data.</text>
</comment>